<dbReference type="InterPro" id="IPR036770">
    <property type="entry name" value="Ankyrin_rpt-contain_sf"/>
</dbReference>
<protein>
    <submittedName>
        <fullName evidence="2">Uncharacterized protein</fullName>
    </submittedName>
</protein>
<name>M2P3F0_9PSEU</name>
<evidence type="ECO:0000313" key="3">
    <source>
        <dbReference type="Proteomes" id="UP000014137"/>
    </source>
</evidence>
<evidence type="ECO:0000256" key="1">
    <source>
        <dbReference type="PROSITE-ProRule" id="PRU00023"/>
    </source>
</evidence>
<organism evidence="2 3">
    <name type="scientific">Amycolatopsis azurea DSM 43854</name>
    <dbReference type="NCBI Taxonomy" id="1238180"/>
    <lineage>
        <taxon>Bacteria</taxon>
        <taxon>Bacillati</taxon>
        <taxon>Actinomycetota</taxon>
        <taxon>Actinomycetes</taxon>
        <taxon>Pseudonocardiales</taxon>
        <taxon>Pseudonocardiaceae</taxon>
        <taxon>Amycolatopsis</taxon>
    </lineage>
</organism>
<feature type="repeat" description="ANK" evidence="1">
    <location>
        <begin position="2"/>
        <end position="34"/>
    </location>
</feature>
<accession>M2P3F0</accession>
<proteinExistence type="predicted"/>
<dbReference type="InterPro" id="IPR002110">
    <property type="entry name" value="Ankyrin_rpt"/>
</dbReference>
<dbReference type="SMART" id="SM00248">
    <property type="entry name" value="ANK"/>
    <property type="match status" value="2"/>
</dbReference>
<evidence type="ECO:0000313" key="2">
    <source>
        <dbReference type="EMBL" id="EMD29689.1"/>
    </source>
</evidence>
<reference evidence="2 3" key="1">
    <citation type="submission" date="2012-10" db="EMBL/GenBank/DDBJ databases">
        <title>Genome assembly of Amycolatopsis azurea DSM 43854.</title>
        <authorList>
            <person name="Khatri I."/>
            <person name="Kaur I."/>
            <person name="Subramanian S."/>
            <person name="Mayilraj S."/>
        </authorList>
    </citation>
    <scope>NUCLEOTIDE SEQUENCE [LARGE SCALE GENOMIC DNA]</scope>
    <source>
        <strain evidence="2 3">DSM 43854</strain>
    </source>
</reference>
<keyword evidence="1" id="KW-0040">ANK repeat</keyword>
<gene>
    <name evidence="2" type="ORF">C791_3048</name>
</gene>
<dbReference type="Proteomes" id="UP000014137">
    <property type="component" value="Unassembled WGS sequence"/>
</dbReference>
<dbReference type="AlphaFoldDB" id="M2P3F0"/>
<dbReference type="Gene3D" id="1.25.40.20">
    <property type="entry name" value="Ankyrin repeat-containing domain"/>
    <property type="match status" value="1"/>
</dbReference>
<dbReference type="EMBL" id="ANMG01000003">
    <property type="protein sequence ID" value="EMD29689.1"/>
    <property type="molecule type" value="Genomic_DNA"/>
</dbReference>
<comment type="caution">
    <text evidence="2">The sequence shown here is derived from an EMBL/GenBank/DDBJ whole genome shotgun (WGS) entry which is preliminary data.</text>
</comment>
<sequence>MGDFSPAHLAVEMCDLPLLRELLDGGGDINEEHGGLTLLHHAIDVEIDSHTQTGEPLHVDVTAYLLARGADPKRPSNGGCGVTAEHMAFVDGHWLATALFERWDIRRENS</sequence>
<dbReference type="PROSITE" id="PS50088">
    <property type="entry name" value="ANK_REPEAT"/>
    <property type="match status" value="1"/>
</dbReference>
<dbReference type="SUPFAM" id="SSF48403">
    <property type="entry name" value="Ankyrin repeat"/>
    <property type="match status" value="1"/>
</dbReference>
<dbReference type="PATRIC" id="fig|1238180.3.peg.445"/>